<comment type="caution">
    <text evidence="3">The sequence shown here is derived from an EMBL/GenBank/DDBJ whole genome shotgun (WGS) entry which is preliminary data.</text>
</comment>
<keyword evidence="4" id="KW-1185">Reference proteome</keyword>
<dbReference type="SUPFAM" id="SSF51735">
    <property type="entry name" value="NAD(P)-binding Rossmann-fold domains"/>
    <property type="match status" value="1"/>
</dbReference>
<accession>G5H8G9</accession>
<feature type="domain" description="Ketoreductase" evidence="2">
    <location>
        <begin position="12"/>
        <end position="197"/>
    </location>
</feature>
<dbReference type="GO" id="GO:0016616">
    <property type="term" value="F:oxidoreductase activity, acting on the CH-OH group of donors, NAD or NADP as acceptor"/>
    <property type="evidence" value="ECO:0007669"/>
    <property type="project" value="TreeGrafter"/>
</dbReference>
<gene>
    <name evidence="3" type="ORF">HMPREF9450_01229</name>
</gene>
<evidence type="ECO:0000256" key="1">
    <source>
        <dbReference type="ARBA" id="ARBA00006484"/>
    </source>
</evidence>
<dbReference type="OrthoDB" id="9804104at2"/>
<dbReference type="STRING" id="742725.HMPREF9450_01229"/>
<dbReference type="EMBL" id="ADLD01000011">
    <property type="protein sequence ID" value="EHB92364.1"/>
    <property type="molecule type" value="Genomic_DNA"/>
</dbReference>
<dbReference type="InterPro" id="IPR020904">
    <property type="entry name" value="Sc_DH/Rdtase_CS"/>
</dbReference>
<dbReference type="InterPro" id="IPR036291">
    <property type="entry name" value="NAD(P)-bd_dom_sf"/>
</dbReference>
<dbReference type="NCBIfam" id="NF005559">
    <property type="entry name" value="PRK07231.1"/>
    <property type="match status" value="1"/>
</dbReference>
<reference evidence="3 4" key="1">
    <citation type="submission" date="2011-08" db="EMBL/GenBank/DDBJ databases">
        <title>The Genome Sequence of Alistipes indistinctus YIT 12060.</title>
        <authorList>
            <consortium name="The Broad Institute Genome Sequencing Platform"/>
            <person name="Earl A."/>
            <person name="Ward D."/>
            <person name="Feldgarden M."/>
            <person name="Gevers D."/>
            <person name="Morotomi M."/>
            <person name="Young S.K."/>
            <person name="Zeng Q."/>
            <person name="Gargeya S."/>
            <person name="Fitzgerald M."/>
            <person name="Haas B."/>
            <person name="Abouelleil A."/>
            <person name="Alvarado L."/>
            <person name="Arachchi H.M."/>
            <person name="Berlin A."/>
            <person name="Brown A."/>
            <person name="Chapman S.B."/>
            <person name="Chen Z."/>
            <person name="Dunbar C."/>
            <person name="Freedman E."/>
            <person name="Gearin G."/>
            <person name="Gellesch M."/>
            <person name="Goldberg J."/>
            <person name="Griggs A."/>
            <person name="Gujja S."/>
            <person name="Heiman D."/>
            <person name="Howarth C."/>
            <person name="Larson L."/>
            <person name="Lui A."/>
            <person name="MacDonald P.J.P."/>
            <person name="Montmayeur A."/>
            <person name="Murphy C."/>
            <person name="Neiman D."/>
            <person name="Pearson M."/>
            <person name="Priest M."/>
            <person name="Roberts A."/>
            <person name="Saif S."/>
            <person name="Shea T."/>
            <person name="Shenoy N."/>
            <person name="Sisk P."/>
            <person name="Stolte C."/>
            <person name="Sykes S."/>
            <person name="Wortman J."/>
            <person name="Nusbaum C."/>
            <person name="Birren B."/>
        </authorList>
    </citation>
    <scope>NUCLEOTIDE SEQUENCE [LARGE SCALE GENOMIC DNA]</scope>
    <source>
        <strain evidence="3 4">YIT 12060</strain>
    </source>
</reference>
<dbReference type="GeneID" id="92815741"/>
<organism evidence="3 4">
    <name type="scientific">Alistipes indistinctus YIT 12060</name>
    <dbReference type="NCBI Taxonomy" id="742725"/>
    <lineage>
        <taxon>Bacteria</taxon>
        <taxon>Pseudomonadati</taxon>
        <taxon>Bacteroidota</taxon>
        <taxon>Bacteroidia</taxon>
        <taxon>Bacteroidales</taxon>
        <taxon>Rikenellaceae</taxon>
        <taxon>Alistipes</taxon>
    </lineage>
</organism>
<comment type="similarity">
    <text evidence="1">Belongs to the short-chain dehydrogenases/reductases (SDR) family.</text>
</comment>
<name>G5H8G9_9BACT</name>
<evidence type="ECO:0000313" key="4">
    <source>
        <dbReference type="Proteomes" id="UP000006008"/>
    </source>
</evidence>
<dbReference type="PATRIC" id="fig|742725.3.peg.1305"/>
<dbReference type="PROSITE" id="PS00061">
    <property type="entry name" value="ADH_SHORT"/>
    <property type="match status" value="1"/>
</dbReference>
<dbReference type="InterPro" id="IPR057326">
    <property type="entry name" value="KR_dom"/>
</dbReference>
<evidence type="ECO:0000259" key="2">
    <source>
        <dbReference type="SMART" id="SM00822"/>
    </source>
</evidence>
<dbReference type="Proteomes" id="UP000006008">
    <property type="component" value="Unassembled WGS sequence"/>
</dbReference>
<dbReference type="PRINTS" id="PR00080">
    <property type="entry name" value="SDRFAMILY"/>
</dbReference>
<proteinExistence type="inferred from homology"/>
<sequence length="257" mass="27055">MDIAPLFALTGKVAVVTGGGNGIGRASARILAQAGADVVIADMKQDDAQQVADEIETTGRRAIAVACNVGKEEQLQNLVERTLDVFGKLNILVNNVGIGGGGRENPFKITLADFERVYDINVFSTWRLCQLAVPHMKASGYGSIVNISSMSSINSSPDMSAYASSKAAINHMTANLAFDFAPEVRINAIAPGAIETQALASVLTPEIKERMLARTPLKRLGKAEDIAGAVLFLAAPVSAWITGQVLFVNGGGKQTLD</sequence>
<dbReference type="Gene3D" id="3.40.50.720">
    <property type="entry name" value="NAD(P)-binding Rossmann-like Domain"/>
    <property type="match status" value="1"/>
</dbReference>
<dbReference type="SMART" id="SM00822">
    <property type="entry name" value="PKS_KR"/>
    <property type="match status" value="1"/>
</dbReference>
<protein>
    <recommendedName>
        <fullName evidence="2">Ketoreductase domain-containing protein</fullName>
    </recommendedName>
</protein>
<dbReference type="eggNOG" id="COG1028">
    <property type="taxonomic scope" value="Bacteria"/>
</dbReference>
<dbReference type="AlphaFoldDB" id="G5H8G9"/>
<dbReference type="PRINTS" id="PR00081">
    <property type="entry name" value="GDHRDH"/>
</dbReference>
<dbReference type="RefSeq" id="WP_009134035.1">
    <property type="nucleotide sequence ID" value="NZ_CP102250.1"/>
</dbReference>
<dbReference type="FunFam" id="3.40.50.720:FF:000084">
    <property type="entry name" value="Short-chain dehydrogenase reductase"/>
    <property type="match status" value="1"/>
</dbReference>
<dbReference type="Pfam" id="PF13561">
    <property type="entry name" value="adh_short_C2"/>
    <property type="match status" value="1"/>
</dbReference>
<dbReference type="HOGENOM" id="CLU_010194_1_3_10"/>
<dbReference type="InterPro" id="IPR002347">
    <property type="entry name" value="SDR_fam"/>
</dbReference>
<dbReference type="PANTHER" id="PTHR42760">
    <property type="entry name" value="SHORT-CHAIN DEHYDROGENASES/REDUCTASES FAMILY MEMBER"/>
    <property type="match status" value="1"/>
</dbReference>
<evidence type="ECO:0000313" key="3">
    <source>
        <dbReference type="EMBL" id="EHB92364.1"/>
    </source>
</evidence>